<dbReference type="GO" id="GO:0110155">
    <property type="term" value="P:NAD-cap decapping"/>
    <property type="evidence" value="ECO:0007669"/>
    <property type="project" value="TreeGrafter"/>
</dbReference>
<dbReference type="PANTHER" id="PTHR12395">
    <property type="entry name" value="DOM-3 RELATED"/>
    <property type="match status" value="1"/>
</dbReference>
<accession>A0AAJ6TX58</accession>
<feature type="domain" description="RAI1-like" evidence="4">
    <location>
        <begin position="283"/>
        <end position="586"/>
    </location>
</feature>
<keyword evidence="2" id="KW-0540">Nuclease</keyword>
<keyword evidence="5" id="KW-1185">Reference proteome</keyword>
<keyword evidence="2" id="KW-0694">RNA-binding</keyword>
<feature type="compositionally biased region" description="Low complexity" evidence="3">
    <location>
        <begin position="153"/>
        <end position="163"/>
    </location>
</feature>
<feature type="compositionally biased region" description="Acidic residues" evidence="3">
    <location>
        <begin position="70"/>
        <end position="85"/>
    </location>
</feature>
<dbReference type="KEGG" id="peu:105121644"/>
<keyword evidence="2" id="KW-0547">Nucleotide-binding</keyword>
<evidence type="ECO:0000259" key="4">
    <source>
        <dbReference type="Pfam" id="PF08652"/>
    </source>
</evidence>
<evidence type="ECO:0000256" key="1">
    <source>
        <dbReference type="ARBA" id="ARBA00006562"/>
    </source>
</evidence>
<keyword evidence="2" id="KW-0378">Hydrolase</keyword>
<dbReference type="GO" id="GO:0005634">
    <property type="term" value="C:nucleus"/>
    <property type="evidence" value="ECO:0007669"/>
    <property type="project" value="UniProtKB-SubCell"/>
</dbReference>
<sequence length="599" mass="67871">MFLNIVAMSMVQVLEKGRLIRNQQPNTDSVPRKKTETRIWTEPSAKKAQAQQHAMSQSTVSDQNMNFAEQEVDLFGEEYEEEDDNNGARRSSPSSSQSSSSSSSGSSSSSSSAAASSSSDGSDGEESDGGREGGGSKSGSSGGEEEGAREVENNNQYYSNYNDSNHERGSDVYEEEEEEEEEERDLFGSDNEDYMKTTVISPHPIPVLPAMRHPNNPGRGNFGRGRWHNNRGAGLLPRPGFPPRQGYGYGSKFANGHRDERFVSELKFSKSDETLSRKCVAFQEPCELACYSRIEGGEVYFDDRSLRLFKRLISEDVGADLNEGFDTFIEKRDLGSQGFGDLLACIRGKNIPLQNMHFVTFRNNLNKILATAYMRHEHWEMGVHKRNGVVYLDVHKLPERPQSELERRRCYWGYCFESLATEDPRRANGEAIHHVDANVEYCSVIKTKLGAHRILMGAEMDCCDSTDSGRRFYVELKTNREIDNYHQEERFEKEKLLKCWIQAFLAGVPYIVIGYRDDAGRLVRTERLTTKDITQRVKMKNYWQGGVCLAFADEVLCWLYGTVKENEDYILQFAPPFTRLELLQAQSCPEAITSHVEQM</sequence>
<comment type="subcellular location">
    <subcellularLocation>
        <location evidence="2">Nucleus</location>
    </subcellularLocation>
</comment>
<feature type="region of interest" description="Disordered" evidence="3">
    <location>
        <begin position="22"/>
        <end position="191"/>
    </location>
</feature>
<dbReference type="GO" id="GO:0034353">
    <property type="term" value="F:mRNA 5'-diphosphatase activity"/>
    <property type="evidence" value="ECO:0007669"/>
    <property type="project" value="TreeGrafter"/>
</dbReference>
<comment type="similarity">
    <text evidence="1 2">Belongs to the DXO/Dom3Z family.</text>
</comment>
<comment type="cofactor">
    <cofactor evidence="2">
        <name>a divalent metal cation</name>
        <dbReference type="ChEBI" id="CHEBI:60240"/>
    </cofactor>
</comment>
<proteinExistence type="inferred from homology"/>
<protein>
    <recommendedName>
        <fullName evidence="2">Decapping nuclease</fullName>
        <ecNumber evidence="2">3.6.1.-</ecNumber>
    </recommendedName>
</protein>
<gene>
    <name evidence="6" type="primary">LOC105121644</name>
</gene>
<dbReference type="RefSeq" id="XP_011018677.1">
    <property type="nucleotide sequence ID" value="XM_011020375.1"/>
</dbReference>
<name>A0AAJ6TX58_POPEU</name>
<dbReference type="EC" id="3.6.1.-" evidence="2"/>
<evidence type="ECO:0000313" key="6">
    <source>
        <dbReference type="RefSeq" id="XP_011018677.1"/>
    </source>
</evidence>
<dbReference type="GO" id="GO:0003723">
    <property type="term" value="F:RNA binding"/>
    <property type="evidence" value="ECO:0007669"/>
    <property type="project" value="UniProtKB-KW"/>
</dbReference>
<keyword evidence="2" id="KW-0479">Metal-binding</keyword>
<reference evidence="6" key="1">
    <citation type="submission" date="2025-08" db="UniProtKB">
        <authorList>
            <consortium name="RefSeq"/>
        </authorList>
    </citation>
    <scope>IDENTIFICATION</scope>
</reference>
<evidence type="ECO:0000256" key="3">
    <source>
        <dbReference type="SAM" id="MobiDB-lite"/>
    </source>
</evidence>
<dbReference type="GeneID" id="105121644"/>
<dbReference type="GO" id="GO:0046872">
    <property type="term" value="F:metal ion binding"/>
    <property type="evidence" value="ECO:0007669"/>
    <property type="project" value="UniProtKB-KW"/>
</dbReference>
<feature type="compositionally biased region" description="Gly residues" evidence="3">
    <location>
        <begin position="132"/>
        <end position="142"/>
    </location>
</feature>
<organism evidence="5 6">
    <name type="scientific">Populus euphratica</name>
    <name type="common">Euphrates poplar</name>
    <dbReference type="NCBI Taxonomy" id="75702"/>
    <lineage>
        <taxon>Eukaryota</taxon>
        <taxon>Viridiplantae</taxon>
        <taxon>Streptophyta</taxon>
        <taxon>Embryophyta</taxon>
        <taxon>Tracheophyta</taxon>
        <taxon>Spermatophyta</taxon>
        <taxon>Magnoliopsida</taxon>
        <taxon>eudicotyledons</taxon>
        <taxon>Gunneridae</taxon>
        <taxon>Pentapetalae</taxon>
        <taxon>rosids</taxon>
        <taxon>fabids</taxon>
        <taxon>Malpighiales</taxon>
        <taxon>Salicaceae</taxon>
        <taxon>Saliceae</taxon>
        <taxon>Populus</taxon>
    </lineage>
</organism>
<dbReference type="InterPro" id="IPR013961">
    <property type="entry name" value="RAI1"/>
</dbReference>
<dbReference type="GO" id="GO:0000956">
    <property type="term" value="P:nuclear-transcribed mRNA catabolic process"/>
    <property type="evidence" value="ECO:0007669"/>
    <property type="project" value="TreeGrafter"/>
</dbReference>
<dbReference type="Proteomes" id="UP000694918">
    <property type="component" value="Unplaced"/>
</dbReference>
<dbReference type="AlphaFoldDB" id="A0AAJ6TX58"/>
<evidence type="ECO:0000313" key="5">
    <source>
        <dbReference type="Proteomes" id="UP000694918"/>
    </source>
</evidence>
<dbReference type="InterPro" id="IPR039039">
    <property type="entry name" value="RAI1-like_fam"/>
</dbReference>
<feature type="compositionally biased region" description="Low complexity" evidence="3">
    <location>
        <begin position="88"/>
        <end position="121"/>
    </location>
</feature>
<feature type="compositionally biased region" description="Acidic residues" evidence="3">
    <location>
        <begin position="172"/>
        <end position="184"/>
    </location>
</feature>
<dbReference type="Pfam" id="PF08652">
    <property type="entry name" value="RAI1"/>
    <property type="match status" value="1"/>
</dbReference>
<dbReference type="GO" id="GO:0004518">
    <property type="term" value="F:nuclease activity"/>
    <property type="evidence" value="ECO:0007669"/>
    <property type="project" value="UniProtKB-KW"/>
</dbReference>
<dbReference type="PANTHER" id="PTHR12395:SF9">
    <property type="entry name" value="DECAPPING AND EXORIBONUCLEASE PROTEIN"/>
    <property type="match status" value="1"/>
</dbReference>
<comment type="function">
    <text evidence="2">Decapping enzyme for NAD-capped RNAs: specifically hydrolyzes the nicotinamide adenine dinucleotide (NAD) cap from a subset of RNAs by removing the entire NAD moiety from the 5'-end of an NAD-capped RNA.</text>
</comment>
<dbReference type="GO" id="GO:0005829">
    <property type="term" value="C:cytosol"/>
    <property type="evidence" value="ECO:0007669"/>
    <property type="project" value="TreeGrafter"/>
</dbReference>
<evidence type="ECO:0000256" key="2">
    <source>
        <dbReference type="RuleBase" id="RU367113"/>
    </source>
</evidence>
<dbReference type="GO" id="GO:0000166">
    <property type="term" value="F:nucleotide binding"/>
    <property type="evidence" value="ECO:0007669"/>
    <property type="project" value="UniProtKB-KW"/>
</dbReference>
<feature type="compositionally biased region" description="Basic and acidic residues" evidence="3">
    <location>
        <begin position="30"/>
        <end position="39"/>
    </location>
</feature>
<feature type="compositionally biased region" description="Polar residues" evidence="3">
    <location>
        <begin position="49"/>
        <end position="67"/>
    </location>
</feature>
<keyword evidence="2" id="KW-0539">Nucleus</keyword>